<reference evidence="1 4" key="2">
    <citation type="submission" date="2020-08" db="EMBL/GenBank/DDBJ databases">
        <title>Genomic Encyclopedia of Type Strains, Phase IV (KMG-IV): sequencing the most valuable type-strain genomes for metagenomic binning, comparative biology and taxonomic classification.</title>
        <authorList>
            <person name="Goeker M."/>
        </authorList>
    </citation>
    <scope>NUCLEOTIDE SEQUENCE [LARGE SCALE GENOMIC DNA]</scope>
    <source>
        <strain evidence="1 4">DSM 12421</strain>
    </source>
</reference>
<dbReference type="EMBL" id="CP045484">
    <property type="protein sequence ID" value="QGR17604.1"/>
    <property type="molecule type" value="Genomic_DNA"/>
</dbReference>
<name>A0A650CIB3_SULOH</name>
<dbReference type="AlphaFoldDB" id="A0A650CIB3"/>
<dbReference type="OrthoDB" id="42895at2157"/>
<sequence length="110" mass="12820">MMVEEELLKPGENELKEMQPYIFDLIDQLNNILVQNEDLLTQIGLARRISVTLSIMTLHRYNPDIFMKEVWDDVLQIVEELKKIPQVATQLNDLLSDIEKLNELKKQAGI</sequence>
<evidence type="ECO:0000313" key="4">
    <source>
        <dbReference type="Proteomes" id="UP000582213"/>
    </source>
</evidence>
<dbReference type="EMBL" id="JACHFY010000018">
    <property type="protein sequence ID" value="MBB5254560.1"/>
    <property type="molecule type" value="Genomic_DNA"/>
</dbReference>
<evidence type="ECO:0000313" key="3">
    <source>
        <dbReference type="Proteomes" id="UP000427373"/>
    </source>
</evidence>
<protein>
    <submittedName>
        <fullName evidence="2">Uncharacterized protein</fullName>
    </submittedName>
</protein>
<keyword evidence="3" id="KW-1185">Reference proteome</keyword>
<evidence type="ECO:0000313" key="1">
    <source>
        <dbReference type="EMBL" id="MBB5254560.1"/>
    </source>
</evidence>
<dbReference type="Proteomes" id="UP000427373">
    <property type="component" value="Chromosome"/>
</dbReference>
<dbReference type="Proteomes" id="UP000582213">
    <property type="component" value="Unassembled WGS sequence"/>
</dbReference>
<proteinExistence type="predicted"/>
<dbReference type="KEGG" id="soh:D1869_10695"/>
<gene>
    <name evidence="2" type="ORF">D1869_10695</name>
    <name evidence="1" type="ORF">HNQ62_002334</name>
</gene>
<dbReference type="RefSeq" id="WP_156015083.1">
    <property type="nucleotide sequence ID" value="NZ_CP045484.1"/>
</dbReference>
<evidence type="ECO:0000313" key="2">
    <source>
        <dbReference type="EMBL" id="QGR17604.1"/>
    </source>
</evidence>
<organism evidence="2 3">
    <name type="scientific">Sulfurisphaera ohwakuensis</name>
    <dbReference type="NCBI Taxonomy" id="69656"/>
    <lineage>
        <taxon>Archaea</taxon>
        <taxon>Thermoproteota</taxon>
        <taxon>Thermoprotei</taxon>
        <taxon>Sulfolobales</taxon>
        <taxon>Sulfolobaceae</taxon>
        <taxon>Sulfurisphaera</taxon>
    </lineage>
</organism>
<accession>A0A650CIB3</accession>
<dbReference type="GeneID" id="42801717"/>
<reference evidence="2 3" key="1">
    <citation type="submission" date="2019-10" db="EMBL/GenBank/DDBJ databases">
        <title>Genome Sequences from Six Type Strain Members of the Archaeal Family Sulfolobaceae: Acidianus ambivalens, Acidianus infernus, Metallosphaera prunae, Stygiolobus azoricus, Sulfolobus metallicus, and Sulfurisphaera ohwakuensis.</title>
        <authorList>
            <person name="Counts J.A."/>
            <person name="Kelly R.M."/>
        </authorList>
    </citation>
    <scope>NUCLEOTIDE SEQUENCE [LARGE SCALE GENOMIC DNA]</scope>
    <source>
        <strain evidence="2 3">TA-1</strain>
    </source>
</reference>